<dbReference type="InterPro" id="IPR025326">
    <property type="entry name" value="DUF4232"/>
</dbReference>
<reference evidence="3" key="1">
    <citation type="submission" date="2022-08" db="EMBL/GenBank/DDBJ databases">
        <authorList>
            <person name="Tian L."/>
        </authorList>
    </citation>
    <scope>NUCLEOTIDE SEQUENCE</scope>
    <source>
        <strain evidence="3">CM253</strain>
    </source>
</reference>
<dbReference type="RefSeq" id="WP_257854270.1">
    <property type="nucleotide sequence ID" value="NZ_CP102514.1"/>
</dbReference>
<organism evidence="3 4">
    <name type="scientific">Streptomyces yangpuensis</name>
    <dbReference type="NCBI Taxonomy" id="1648182"/>
    <lineage>
        <taxon>Bacteria</taxon>
        <taxon>Bacillati</taxon>
        <taxon>Actinomycetota</taxon>
        <taxon>Actinomycetes</taxon>
        <taxon>Kitasatosporales</taxon>
        <taxon>Streptomycetaceae</taxon>
        <taxon>Streptomyces</taxon>
    </lineage>
</organism>
<dbReference type="Proteomes" id="UP001057738">
    <property type="component" value="Chromosome"/>
</dbReference>
<feature type="domain" description="DUF4232" evidence="2">
    <location>
        <begin position="61"/>
        <end position="149"/>
    </location>
</feature>
<dbReference type="GeneID" id="95571821"/>
<evidence type="ECO:0000313" key="4">
    <source>
        <dbReference type="Proteomes" id="UP001057738"/>
    </source>
</evidence>
<feature type="signal peptide" evidence="1">
    <location>
        <begin position="1"/>
        <end position="34"/>
    </location>
</feature>
<sequence>MSYTVNGAAAPGRLRTALGAAAAAAALLAAAAPAAGTEPGAVTAPVQAPVYAPVPPCGSGQVAADGAERLGANAVRITVVNEGSAPCVLRGHPAIALAGQGSPARAKSLTVVRLGPARPVELPPGGAAQTRISFTPVLGEADGYCASGAEPFVAPSMVLGVAGARLQLAPDDGGNFALCGTVVRATAFRPAS</sequence>
<protein>
    <submittedName>
        <fullName evidence="3">DUF4232 domain-containing protein</fullName>
    </submittedName>
</protein>
<accession>A0ABY5PPC7</accession>
<proteinExistence type="predicted"/>
<dbReference type="EMBL" id="CP102514">
    <property type="protein sequence ID" value="UUY45737.1"/>
    <property type="molecule type" value="Genomic_DNA"/>
</dbReference>
<keyword evidence="4" id="KW-1185">Reference proteome</keyword>
<feature type="chain" id="PRO_5046682747" evidence="1">
    <location>
        <begin position="35"/>
        <end position="192"/>
    </location>
</feature>
<evidence type="ECO:0000259" key="2">
    <source>
        <dbReference type="Pfam" id="PF14016"/>
    </source>
</evidence>
<evidence type="ECO:0000313" key="3">
    <source>
        <dbReference type="EMBL" id="UUY45737.1"/>
    </source>
</evidence>
<evidence type="ECO:0000256" key="1">
    <source>
        <dbReference type="SAM" id="SignalP"/>
    </source>
</evidence>
<name>A0ABY5PPC7_9ACTN</name>
<keyword evidence="1" id="KW-0732">Signal</keyword>
<dbReference type="Pfam" id="PF14016">
    <property type="entry name" value="DUF4232"/>
    <property type="match status" value="1"/>
</dbReference>
<gene>
    <name evidence="3" type="ORF">NRK68_00015</name>
</gene>